<dbReference type="GO" id="GO:0015109">
    <property type="term" value="F:chromate transmembrane transporter activity"/>
    <property type="evidence" value="ECO:0007669"/>
    <property type="project" value="InterPro"/>
</dbReference>
<reference evidence="8 9" key="1">
    <citation type="submission" date="2016-11" db="EMBL/GenBank/DDBJ databases">
        <authorList>
            <person name="Jaros S."/>
            <person name="Januszkiewicz K."/>
            <person name="Wedrychowicz H."/>
        </authorList>
    </citation>
    <scope>NUCLEOTIDE SEQUENCE [LARGE SCALE GENOMIC DNA]</scope>
    <source>
        <strain evidence="8 9">DSM 15692</strain>
    </source>
</reference>
<feature type="transmembrane region" description="Helical" evidence="7">
    <location>
        <begin position="6"/>
        <end position="29"/>
    </location>
</feature>
<dbReference type="Pfam" id="PF02417">
    <property type="entry name" value="Chromate_transp"/>
    <property type="match status" value="1"/>
</dbReference>
<comment type="subcellular location">
    <subcellularLocation>
        <location evidence="1">Cell membrane</location>
        <topology evidence="1">Multi-pass membrane protein</topology>
    </subcellularLocation>
</comment>
<evidence type="ECO:0000256" key="7">
    <source>
        <dbReference type="SAM" id="Phobius"/>
    </source>
</evidence>
<feature type="transmembrane region" description="Helical" evidence="7">
    <location>
        <begin position="146"/>
        <end position="176"/>
    </location>
</feature>
<proteinExistence type="inferred from homology"/>
<accession>A0A1M4Y7C2</accession>
<feature type="transmembrane region" description="Helical" evidence="7">
    <location>
        <begin position="49"/>
        <end position="72"/>
    </location>
</feature>
<dbReference type="STRING" id="1121025.SAMN02745249_01627"/>
<dbReference type="Proteomes" id="UP000184128">
    <property type="component" value="Unassembled WGS sequence"/>
</dbReference>
<feature type="transmembrane region" description="Helical" evidence="7">
    <location>
        <begin position="109"/>
        <end position="131"/>
    </location>
</feature>
<organism evidence="8 9">
    <name type="scientific">Atopostipes suicloacalis DSM 15692</name>
    <dbReference type="NCBI Taxonomy" id="1121025"/>
    <lineage>
        <taxon>Bacteria</taxon>
        <taxon>Bacillati</taxon>
        <taxon>Bacillota</taxon>
        <taxon>Bacilli</taxon>
        <taxon>Lactobacillales</taxon>
        <taxon>Carnobacteriaceae</taxon>
        <taxon>Atopostipes</taxon>
    </lineage>
</organism>
<dbReference type="PANTHER" id="PTHR43663">
    <property type="entry name" value="CHROMATE TRANSPORT PROTEIN-RELATED"/>
    <property type="match status" value="1"/>
</dbReference>
<name>A0A1M4Y7C2_9LACT</name>
<dbReference type="GO" id="GO:0005886">
    <property type="term" value="C:plasma membrane"/>
    <property type="evidence" value="ECO:0007669"/>
    <property type="project" value="UniProtKB-SubCell"/>
</dbReference>
<sequence length="188" mass="20772">MDKKKLLWKLFISTFYLSMFTFGGGYVIVTLMKKKFVDDYKWISEKEMLNFVAIAQSAPGAIAVNGAIVVGFKLAGFMGVFVSILGTIIPPFIIISLISFAYEAFRDNVWISLMLEGMQAGVGAVVTAVSYEMAKDVVNEKDKTLIIMMVIAFLANAVFNVNVMLIILVSILIGLLQSYLAKREGNEN</sequence>
<feature type="transmembrane region" description="Helical" evidence="7">
    <location>
        <begin position="78"/>
        <end position="102"/>
    </location>
</feature>
<gene>
    <name evidence="8" type="ORF">SAMN02745249_01627</name>
</gene>
<dbReference type="PANTHER" id="PTHR43663:SF1">
    <property type="entry name" value="CHROMATE TRANSPORTER"/>
    <property type="match status" value="1"/>
</dbReference>
<keyword evidence="4 7" id="KW-0812">Transmembrane</keyword>
<evidence type="ECO:0000313" key="8">
    <source>
        <dbReference type="EMBL" id="SHF01483.1"/>
    </source>
</evidence>
<evidence type="ECO:0000256" key="1">
    <source>
        <dbReference type="ARBA" id="ARBA00004651"/>
    </source>
</evidence>
<evidence type="ECO:0000313" key="9">
    <source>
        <dbReference type="Proteomes" id="UP000184128"/>
    </source>
</evidence>
<evidence type="ECO:0000256" key="4">
    <source>
        <dbReference type="ARBA" id="ARBA00022692"/>
    </source>
</evidence>
<comment type="similarity">
    <text evidence="2">Belongs to the chromate ion transporter (CHR) (TC 2.A.51) family.</text>
</comment>
<keyword evidence="3" id="KW-1003">Cell membrane</keyword>
<dbReference type="InterPro" id="IPR003370">
    <property type="entry name" value="Chromate_transpt"/>
</dbReference>
<evidence type="ECO:0000256" key="2">
    <source>
        <dbReference type="ARBA" id="ARBA00005262"/>
    </source>
</evidence>
<keyword evidence="6 7" id="KW-0472">Membrane</keyword>
<dbReference type="EMBL" id="FQUF01000026">
    <property type="protein sequence ID" value="SHF01483.1"/>
    <property type="molecule type" value="Genomic_DNA"/>
</dbReference>
<keyword evidence="5 7" id="KW-1133">Transmembrane helix</keyword>
<protein>
    <submittedName>
        <fullName evidence="8">Chromate transporter</fullName>
    </submittedName>
</protein>
<dbReference type="RefSeq" id="WP_200789082.1">
    <property type="nucleotide sequence ID" value="NZ_FQUF01000026.1"/>
</dbReference>
<evidence type="ECO:0000256" key="6">
    <source>
        <dbReference type="ARBA" id="ARBA00023136"/>
    </source>
</evidence>
<dbReference type="AlphaFoldDB" id="A0A1M4Y7C2"/>
<keyword evidence="9" id="KW-1185">Reference proteome</keyword>
<dbReference type="InterPro" id="IPR052518">
    <property type="entry name" value="CHR_Transporter"/>
</dbReference>
<evidence type="ECO:0000256" key="5">
    <source>
        <dbReference type="ARBA" id="ARBA00022989"/>
    </source>
</evidence>
<evidence type="ECO:0000256" key="3">
    <source>
        <dbReference type="ARBA" id="ARBA00022475"/>
    </source>
</evidence>